<keyword evidence="5" id="KW-0560">Oxidoreductase</keyword>
<dbReference type="AlphaFoldDB" id="A0A354YXH4"/>
<comment type="cofactor">
    <cofactor evidence="1">
        <name>[4Fe-4S] cluster</name>
        <dbReference type="ChEBI" id="CHEBI:49883"/>
    </cofactor>
</comment>
<keyword evidence="4" id="KW-0479">Metal-binding</keyword>
<feature type="domain" description="Molybdopterin oxidoreductase" evidence="6">
    <location>
        <begin position="24"/>
        <end position="69"/>
    </location>
</feature>
<comment type="caution">
    <text evidence="7">The sequence shown here is derived from an EMBL/GenBank/DDBJ whole genome shotgun (WGS) entry which is preliminary data.</text>
</comment>
<dbReference type="GO" id="GO:0009061">
    <property type="term" value="P:anaerobic respiration"/>
    <property type="evidence" value="ECO:0007669"/>
    <property type="project" value="TreeGrafter"/>
</dbReference>
<evidence type="ECO:0000256" key="1">
    <source>
        <dbReference type="ARBA" id="ARBA00001966"/>
    </source>
</evidence>
<evidence type="ECO:0000259" key="6">
    <source>
        <dbReference type="Pfam" id="PF00384"/>
    </source>
</evidence>
<evidence type="ECO:0000256" key="5">
    <source>
        <dbReference type="ARBA" id="ARBA00023002"/>
    </source>
</evidence>
<accession>A0A354YXH4</accession>
<dbReference type="Pfam" id="PF00384">
    <property type="entry name" value="Molybdopterin"/>
    <property type="match status" value="1"/>
</dbReference>
<reference evidence="7 8" key="1">
    <citation type="journal article" date="2018" name="Nat. Biotechnol.">
        <title>A standardized bacterial taxonomy based on genome phylogeny substantially revises the tree of life.</title>
        <authorList>
            <person name="Parks D.H."/>
            <person name="Chuvochina M."/>
            <person name="Waite D.W."/>
            <person name="Rinke C."/>
            <person name="Skarshewski A."/>
            <person name="Chaumeil P.A."/>
            <person name="Hugenholtz P."/>
        </authorList>
    </citation>
    <scope>NUCLEOTIDE SEQUENCE [LARGE SCALE GENOMIC DNA]</scope>
    <source>
        <strain evidence="7">UBA10948</strain>
    </source>
</reference>
<evidence type="ECO:0000313" key="7">
    <source>
        <dbReference type="EMBL" id="HBK53909.1"/>
    </source>
</evidence>
<dbReference type="GO" id="GO:0016491">
    <property type="term" value="F:oxidoreductase activity"/>
    <property type="evidence" value="ECO:0007669"/>
    <property type="project" value="UniProtKB-KW"/>
</dbReference>
<keyword evidence="4" id="KW-0411">Iron-sulfur</keyword>
<comment type="subcellular location">
    <subcellularLocation>
        <location evidence="2">Cell envelope</location>
    </subcellularLocation>
</comment>
<keyword evidence="4" id="KW-0408">Iron</keyword>
<evidence type="ECO:0000256" key="3">
    <source>
        <dbReference type="ARBA" id="ARBA00010312"/>
    </source>
</evidence>
<feature type="non-terminal residue" evidence="7">
    <location>
        <position position="173"/>
    </location>
</feature>
<dbReference type="PANTHER" id="PTHR43598:SF1">
    <property type="entry name" value="FORMATE DEHYDROGENASE-O MAJOR SUBUNIT"/>
    <property type="match status" value="1"/>
</dbReference>
<dbReference type="GO" id="GO:0009055">
    <property type="term" value="F:electron transfer activity"/>
    <property type="evidence" value="ECO:0007669"/>
    <property type="project" value="TreeGrafter"/>
</dbReference>
<organism evidence="7 8">
    <name type="scientific">Syntrophomonas wolfei</name>
    <dbReference type="NCBI Taxonomy" id="863"/>
    <lineage>
        <taxon>Bacteria</taxon>
        <taxon>Bacillati</taxon>
        <taxon>Bacillota</taxon>
        <taxon>Clostridia</taxon>
        <taxon>Eubacteriales</taxon>
        <taxon>Syntrophomonadaceae</taxon>
        <taxon>Syntrophomonas</taxon>
    </lineage>
</organism>
<dbReference type="PANTHER" id="PTHR43598">
    <property type="entry name" value="TUNGSTEN-CONTAINING FORMYLMETHANOFURAN DEHYDROGENASE 2 SUBUNIT B"/>
    <property type="match status" value="1"/>
</dbReference>
<evidence type="ECO:0000256" key="4">
    <source>
        <dbReference type="ARBA" id="ARBA00022485"/>
    </source>
</evidence>
<evidence type="ECO:0000313" key="8">
    <source>
        <dbReference type="Proteomes" id="UP000263273"/>
    </source>
</evidence>
<dbReference type="GO" id="GO:0030313">
    <property type="term" value="C:cell envelope"/>
    <property type="evidence" value="ECO:0007669"/>
    <property type="project" value="UniProtKB-SubCell"/>
</dbReference>
<dbReference type="SUPFAM" id="SSF53706">
    <property type="entry name" value="Formate dehydrogenase/DMSO reductase, domains 1-3"/>
    <property type="match status" value="1"/>
</dbReference>
<dbReference type="InterPro" id="IPR006656">
    <property type="entry name" value="Mopterin_OxRdtase"/>
</dbReference>
<dbReference type="EMBL" id="DNZF01000180">
    <property type="protein sequence ID" value="HBK53909.1"/>
    <property type="molecule type" value="Genomic_DNA"/>
</dbReference>
<dbReference type="GO" id="GO:0051539">
    <property type="term" value="F:4 iron, 4 sulfur cluster binding"/>
    <property type="evidence" value="ECO:0007669"/>
    <property type="project" value="UniProtKB-KW"/>
</dbReference>
<evidence type="ECO:0000256" key="2">
    <source>
        <dbReference type="ARBA" id="ARBA00004196"/>
    </source>
</evidence>
<name>A0A354YXH4_9FIRM</name>
<protein>
    <submittedName>
        <fullName evidence="7">Formate dehydrogenase</fullName>
    </submittedName>
</protein>
<sequence length="173" mass="19314">KRTVKNPDVPTYTPADIQTEVFFLPAAAVYEKEGTAAQTGRWVQFRWKGADPVGESKADLWIYNELGKRIKKLYAGSTKPQDEPIVNLDWNYDDEHGHDDIMKVALELCGYNVADGTPVEGFAKLSDDGSTACGCWVYCGAMTYKDGKIIYKTQNRDNKDNSKTGLGLYSNWA</sequence>
<comment type="similarity">
    <text evidence="3">Belongs to the prokaryotic molybdopterin-containing oxidoreductase family.</text>
</comment>
<feature type="non-terminal residue" evidence="7">
    <location>
        <position position="1"/>
    </location>
</feature>
<dbReference type="GO" id="GO:0030151">
    <property type="term" value="F:molybdenum ion binding"/>
    <property type="evidence" value="ECO:0007669"/>
    <property type="project" value="TreeGrafter"/>
</dbReference>
<proteinExistence type="inferred from homology"/>
<dbReference type="Proteomes" id="UP000263273">
    <property type="component" value="Unassembled WGS sequence"/>
</dbReference>
<gene>
    <name evidence="7" type="ORF">DDZ44_08245</name>
</gene>
<dbReference type="Gene3D" id="3.40.50.740">
    <property type="match status" value="1"/>
</dbReference>
<keyword evidence="4" id="KW-0004">4Fe-4S</keyword>